<proteinExistence type="predicted"/>
<sequence>MAAAPGPDAAVAAAQPAATAPVTTAGAAQAQASLAQDTAMVPHKPGGDSTGAGQAGYNIQSMDWLFKKERIFLLAQFWQQVSAAFCAITLLSPVNQFLQAHVVLVANYQTKTKPGSCNKTNMNKDIPSLQLFQDLSRFNFYMIFNQIIGIRQHKLLFNIYWHNHQSHANVIIITLQIIISDKP</sequence>
<dbReference type="AlphaFoldDB" id="A0AAV2R9S6"/>
<comment type="caution">
    <text evidence="1">The sequence shown here is derived from an EMBL/GenBank/DDBJ whole genome shotgun (WGS) entry which is preliminary data.</text>
</comment>
<protein>
    <submittedName>
        <fullName evidence="1">Uncharacterized protein</fullName>
    </submittedName>
</protein>
<name>A0AAV2R9S6_MEGNR</name>
<gene>
    <name evidence="1" type="ORF">MNOR_LOCUS22536</name>
</gene>
<organism evidence="1 2">
    <name type="scientific">Meganyctiphanes norvegica</name>
    <name type="common">Northern krill</name>
    <name type="synonym">Thysanopoda norvegica</name>
    <dbReference type="NCBI Taxonomy" id="48144"/>
    <lineage>
        <taxon>Eukaryota</taxon>
        <taxon>Metazoa</taxon>
        <taxon>Ecdysozoa</taxon>
        <taxon>Arthropoda</taxon>
        <taxon>Crustacea</taxon>
        <taxon>Multicrustacea</taxon>
        <taxon>Malacostraca</taxon>
        <taxon>Eumalacostraca</taxon>
        <taxon>Eucarida</taxon>
        <taxon>Euphausiacea</taxon>
        <taxon>Euphausiidae</taxon>
        <taxon>Meganyctiphanes</taxon>
    </lineage>
</organism>
<dbReference type="EMBL" id="CAXKWB010019073">
    <property type="protein sequence ID" value="CAL4121654.1"/>
    <property type="molecule type" value="Genomic_DNA"/>
</dbReference>
<accession>A0AAV2R9S6</accession>
<evidence type="ECO:0000313" key="2">
    <source>
        <dbReference type="Proteomes" id="UP001497623"/>
    </source>
</evidence>
<evidence type="ECO:0000313" key="1">
    <source>
        <dbReference type="EMBL" id="CAL4121654.1"/>
    </source>
</evidence>
<dbReference type="Proteomes" id="UP001497623">
    <property type="component" value="Unassembled WGS sequence"/>
</dbReference>
<keyword evidence="2" id="KW-1185">Reference proteome</keyword>
<reference evidence="1 2" key="1">
    <citation type="submission" date="2024-05" db="EMBL/GenBank/DDBJ databases">
        <authorList>
            <person name="Wallberg A."/>
        </authorList>
    </citation>
    <scope>NUCLEOTIDE SEQUENCE [LARGE SCALE GENOMIC DNA]</scope>
</reference>